<dbReference type="CDD" id="cd00198">
    <property type="entry name" value="vWFA"/>
    <property type="match status" value="1"/>
</dbReference>
<dbReference type="EMBL" id="QLMH01000003">
    <property type="protein sequence ID" value="RAK21371.1"/>
    <property type="molecule type" value="Genomic_DNA"/>
</dbReference>
<accession>A0A327YLJ5</accession>
<dbReference type="InterPro" id="IPR002035">
    <property type="entry name" value="VWF_A"/>
</dbReference>
<dbReference type="SUPFAM" id="SSF49373">
    <property type="entry name" value="Invasin/intimin cell-adhesion fragments"/>
    <property type="match status" value="1"/>
</dbReference>
<sequence length="1078" mass="118657">MQIRLSKLFSLFLIFVIVLSSLLFNGDTIVQAQENKTGGIEEVNEHVIRGWATSPGEGNGGGNTIEFFIVKVKIKGNSASEESYRVEATEAPSDKGEKKYTFSLDMTGKWPKSSNPNVTYEIEVDAYRIVGNRKEEKYFTFPTPAYEYQKGTSNVNNPSLDFTVSASQSEYAKPLNEDAQGRLDVTLTPQGRIDSIVRPPIDVVFVFDISGSMDELGSNPMKFQSAKQALNSAVDYFKANANPNDRFALVPFSSNVQYNNVVPFPSGTYDVKQHLDRIAATAKALRANGGTNYTQALQNAQSFFNDPTRKKYIIFLTDGMPTVSKAKERVTYEVCEGIWWWKQCHEVTEDLDVEYVLYADGRTADRTVYYPDGKQTTTYRSSTTYKNFQEKIRTHGINVAKDIGINNIALYSIGFGNNEEVDMNYLEKLSSMTGGQAKQGTPQNLTEIFQQFSKLATDPVLSGTVKIPLKAFNGKVQIVENENVWLDDAKENAYVTFNISYKVGQPAPPPVNIPIPVLFKEKGTYTFNIEMTYRDVYGALQPTKTKSVTVVVKDEVPPSFTGNVRLQGITRDVSDLIKYGSGNGDSNRFTAQYSLTAVGYVGSGVTGNLSNIKIIQPLPEGITVIPSSNVTVYSNNGITYAEIAFLNTNIDYTKLNSANLTASLTLQADWAMENMQLPQAKVSFTDSKYGTRTSTLPVAPQFIGMKVRLLEFPDIYYEGDIRGLVSKWQASSASTNLLATTKHPNDYGLLMLPIKSLEFKPNSKDLVIIVTYKNDQIVELNLTPRLKIFTNDGREIASGSVVTEATKVRVVGLVAGEGVSYEYRVENAKQDASWKPLSAPYEIPITFDGDSVIFVKSKGGFTKGDGIATVEITYHKLVNQIVLGPYKNEMNVNEVQTLQATVLPSDATNKNVRWSSSNPSVASVENGVVTALSPGNVTIYVEALDGSGVTATANITVVDPTVPLESIQFKQPSLNLNIGERIRVASLLQFNPFDATNKQLASVLSSDSQYVEIKKENGEWYIYAKDYGYATVTAVAEEKQPSGQEIKDSIVIIVTKSGNSSDGGNNGGNNGDMPRGRW</sequence>
<keyword evidence="4" id="KW-1185">Reference proteome</keyword>
<dbReference type="PANTHER" id="PTHR10338:SF108">
    <property type="entry name" value="INTER-ALPHA-TRYPSIN INHIBITOR HEAVY CHAIN H4-LIKE PROTEIN"/>
    <property type="match status" value="1"/>
</dbReference>
<dbReference type="InterPro" id="IPR008964">
    <property type="entry name" value="Invasin/intimin_cell_adhesion"/>
</dbReference>
<comment type="caution">
    <text evidence="3">The sequence shown here is derived from an EMBL/GenBank/DDBJ whole genome shotgun (WGS) entry which is preliminary data.</text>
</comment>
<name>A0A327YLJ5_9BACL</name>
<dbReference type="InterPro" id="IPR050934">
    <property type="entry name" value="ITIH"/>
</dbReference>
<feature type="region of interest" description="Disordered" evidence="1">
    <location>
        <begin position="1057"/>
        <end position="1078"/>
    </location>
</feature>
<dbReference type="Pfam" id="PF13519">
    <property type="entry name" value="VWA_2"/>
    <property type="match status" value="1"/>
</dbReference>
<feature type="domain" description="VWFA" evidence="2">
    <location>
        <begin position="202"/>
        <end position="455"/>
    </location>
</feature>
<evidence type="ECO:0000256" key="1">
    <source>
        <dbReference type="SAM" id="MobiDB-lite"/>
    </source>
</evidence>
<dbReference type="Gene3D" id="3.40.50.410">
    <property type="entry name" value="von Willebrand factor, type A domain"/>
    <property type="match status" value="1"/>
</dbReference>
<dbReference type="SMART" id="SM00635">
    <property type="entry name" value="BID_2"/>
    <property type="match status" value="1"/>
</dbReference>
<dbReference type="Pfam" id="PF02368">
    <property type="entry name" value="Big_2"/>
    <property type="match status" value="1"/>
</dbReference>
<dbReference type="OrthoDB" id="38701at2"/>
<gene>
    <name evidence="3" type="ORF">B0I26_103333</name>
</gene>
<dbReference type="PROSITE" id="PS50234">
    <property type="entry name" value="VWFA"/>
    <property type="match status" value="1"/>
</dbReference>
<dbReference type="Gene3D" id="2.60.40.1080">
    <property type="match status" value="2"/>
</dbReference>
<dbReference type="InterPro" id="IPR003343">
    <property type="entry name" value="Big_2"/>
</dbReference>
<dbReference type="SUPFAM" id="SSF53300">
    <property type="entry name" value="vWA-like"/>
    <property type="match status" value="1"/>
</dbReference>
<organism evidence="3 4">
    <name type="scientific">Paranoxybacillus vitaminiphilus</name>
    <dbReference type="NCBI Taxonomy" id="581036"/>
    <lineage>
        <taxon>Bacteria</taxon>
        <taxon>Bacillati</taxon>
        <taxon>Bacillota</taxon>
        <taxon>Bacilli</taxon>
        <taxon>Bacillales</taxon>
        <taxon>Anoxybacillaceae</taxon>
        <taxon>Paranoxybacillus</taxon>
    </lineage>
</organism>
<reference evidence="3 4" key="1">
    <citation type="submission" date="2018-06" db="EMBL/GenBank/DDBJ databases">
        <title>Genomic Encyclopedia of Type Strains, Phase III (KMG-III): the genomes of soil and plant-associated and newly described type strains.</title>
        <authorList>
            <person name="Whitman W."/>
        </authorList>
    </citation>
    <scope>NUCLEOTIDE SEQUENCE [LARGE SCALE GENOMIC DNA]</scope>
    <source>
        <strain evidence="3 4">CGMCC 1.8979</strain>
    </source>
</reference>
<evidence type="ECO:0000313" key="4">
    <source>
        <dbReference type="Proteomes" id="UP000248555"/>
    </source>
</evidence>
<proteinExistence type="predicted"/>
<dbReference type="SMART" id="SM00327">
    <property type="entry name" value="VWA"/>
    <property type="match status" value="1"/>
</dbReference>
<dbReference type="PANTHER" id="PTHR10338">
    <property type="entry name" value="INTER-ALPHA-TRYPSIN INHIBITOR HEAVY CHAIN FAMILY MEMBER"/>
    <property type="match status" value="1"/>
</dbReference>
<dbReference type="AlphaFoldDB" id="A0A327YLJ5"/>
<dbReference type="InterPro" id="IPR036465">
    <property type="entry name" value="vWFA_dom_sf"/>
</dbReference>
<dbReference type="Proteomes" id="UP000248555">
    <property type="component" value="Unassembled WGS sequence"/>
</dbReference>
<evidence type="ECO:0000313" key="3">
    <source>
        <dbReference type="EMBL" id="RAK21371.1"/>
    </source>
</evidence>
<evidence type="ECO:0000259" key="2">
    <source>
        <dbReference type="PROSITE" id="PS50234"/>
    </source>
</evidence>
<protein>
    <submittedName>
        <fullName evidence="3">Ig-like protein group 2</fullName>
    </submittedName>
</protein>
<dbReference type="RefSeq" id="WP_111644621.1">
    <property type="nucleotide sequence ID" value="NZ_QLMH01000003.1"/>
</dbReference>